<name>A0A2A5AT15_9GAMM</name>
<feature type="chain" id="PRO_5012359396" evidence="1">
    <location>
        <begin position="27"/>
        <end position="332"/>
    </location>
</feature>
<proteinExistence type="predicted"/>
<organism evidence="2 3">
    <name type="scientific">SAR86 cluster bacterium</name>
    <dbReference type="NCBI Taxonomy" id="2030880"/>
    <lineage>
        <taxon>Bacteria</taxon>
        <taxon>Pseudomonadati</taxon>
        <taxon>Pseudomonadota</taxon>
        <taxon>Gammaproteobacteria</taxon>
        <taxon>SAR86 cluster</taxon>
    </lineage>
</organism>
<dbReference type="EMBL" id="NVVJ01000061">
    <property type="protein sequence ID" value="PCJ22437.1"/>
    <property type="molecule type" value="Genomic_DNA"/>
</dbReference>
<dbReference type="Proteomes" id="UP000218327">
    <property type="component" value="Unassembled WGS sequence"/>
</dbReference>
<evidence type="ECO:0000256" key="1">
    <source>
        <dbReference type="SAM" id="SignalP"/>
    </source>
</evidence>
<protein>
    <submittedName>
        <fullName evidence="2">Uncharacterized protein</fullName>
    </submittedName>
</protein>
<feature type="signal peptide" evidence="1">
    <location>
        <begin position="1"/>
        <end position="26"/>
    </location>
</feature>
<dbReference type="AlphaFoldDB" id="A0A2A5AT15"/>
<reference evidence="3" key="1">
    <citation type="submission" date="2017-08" db="EMBL/GenBank/DDBJ databases">
        <title>A dynamic microbial community with high functional redundancy inhabits the cold, oxic subseafloor aquifer.</title>
        <authorList>
            <person name="Tully B.J."/>
            <person name="Wheat C.G."/>
            <person name="Glazer B.T."/>
            <person name="Huber J.A."/>
        </authorList>
    </citation>
    <scope>NUCLEOTIDE SEQUENCE [LARGE SCALE GENOMIC DNA]</scope>
</reference>
<accession>A0A2A5AT15</accession>
<sequence length="332" mass="37380">MNRSHTIYSSLAGCLCLALMSAQAMAQTDSNWQLSRTIDGHPDLQGVWENNTITPVERPDVFGAKEFLTDEDVEFLKRRIIEINEEGSDALFGEGVLEAAFSGEIKSYDPSTGNYDSQWMAERTIHRRTSQIIDPPNGKYPARTEQAITASRELAEHRLEHPADSWLDRPLGERCVSFGAPRLGSGYNSYWQIVQSQNTVAIIQEMAHDVRIIPIVEKPHIDADIKLWHGDSRGYWDGDTLVIETSNYSDKSSTGPETSRKVNVERLTRISESALQYQFTSNDPGSYTAAYTREIIFDSSPDDIYEYACHEGNYGMMNILSGHRAEERMAAN</sequence>
<gene>
    <name evidence="2" type="ORF">COA96_14495</name>
</gene>
<keyword evidence="1" id="KW-0732">Signal</keyword>
<evidence type="ECO:0000313" key="2">
    <source>
        <dbReference type="EMBL" id="PCJ22437.1"/>
    </source>
</evidence>
<comment type="caution">
    <text evidence="2">The sequence shown here is derived from an EMBL/GenBank/DDBJ whole genome shotgun (WGS) entry which is preliminary data.</text>
</comment>
<evidence type="ECO:0000313" key="3">
    <source>
        <dbReference type="Proteomes" id="UP000218327"/>
    </source>
</evidence>